<gene>
    <name evidence="1" type="ORF">SARC_05837</name>
</gene>
<dbReference type="RefSeq" id="XP_014155766.1">
    <property type="nucleotide sequence ID" value="XM_014300291.1"/>
</dbReference>
<name>A0A0L0FZ06_9EUKA</name>
<evidence type="ECO:0000313" key="2">
    <source>
        <dbReference type="Proteomes" id="UP000054560"/>
    </source>
</evidence>
<dbReference type="AlphaFoldDB" id="A0A0L0FZ06"/>
<sequence>MLRKYAHVWLLEASAYRTCSPNTQTSYVKWYTTGSNSSNTSLLGCYVGLHREHKRVEDVTKVTRRDRKNQLPSCMIKNGGRIGVDANKQSTNSLFKSLTQRKRIEKQHIGIYNGTEPEKSMGGTDKANKNDASHFHRLASPSHAPRVPIKTQQSIQKHTVVAPKFELDECNTIEIIRKDVLNAGAKEWRVILARLREVFYQDYNRIMCEYIHFLPVVDSREDERYVNGLALQKVLGDVCRVCAKPTRDVLDTAMSSVFRRPKYLTAANITGNCINEEVSVVSGTRLPQEGAGCNQKDTSVHDCVLDFLTAGAVGDKQTSGKQGDTPCIESLETKQNILEIHTQSNESSILGKGLMNRLPSNDENYAPAPLRKQTRNYGQPHEVSNHTTRTPPSANQATTFKFADLSIATLQQAIRIICPESCPRHTRDTATQIAEDEARRHACDELADMGIRARMIFYKLTQTNAMATKLDLHGNYNVPLARALIRRMLRHVGGVPEADYYAEFMESAEMSAARASLACACVPVRPTDLPEIVPSPTVKRVSGNTQVLRRSSTAHEDARDGRGYVYQQSARPSTRDNEYSEVIILHGASRYSSGLRGATRKELARLGMQTKELDEWDWLDKGMTIIPPLEIGKFFNSNGGSRKLQGQRVS</sequence>
<organism evidence="1 2">
    <name type="scientific">Sphaeroforma arctica JP610</name>
    <dbReference type="NCBI Taxonomy" id="667725"/>
    <lineage>
        <taxon>Eukaryota</taxon>
        <taxon>Ichthyosporea</taxon>
        <taxon>Ichthyophonida</taxon>
        <taxon>Sphaeroforma</taxon>
    </lineage>
</organism>
<dbReference type="Proteomes" id="UP000054560">
    <property type="component" value="Unassembled WGS sequence"/>
</dbReference>
<reference evidence="1 2" key="1">
    <citation type="submission" date="2011-02" db="EMBL/GenBank/DDBJ databases">
        <title>The Genome Sequence of Sphaeroforma arctica JP610.</title>
        <authorList>
            <consortium name="The Broad Institute Genome Sequencing Platform"/>
            <person name="Russ C."/>
            <person name="Cuomo C."/>
            <person name="Young S.K."/>
            <person name="Zeng Q."/>
            <person name="Gargeya S."/>
            <person name="Alvarado L."/>
            <person name="Berlin A."/>
            <person name="Chapman S.B."/>
            <person name="Chen Z."/>
            <person name="Freedman E."/>
            <person name="Gellesch M."/>
            <person name="Goldberg J."/>
            <person name="Griggs A."/>
            <person name="Gujja S."/>
            <person name="Heilman E."/>
            <person name="Heiman D."/>
            <person name="Howarth C."/>
            <person name="Mehta T."/>
            <person name="Neiman D."/>
            <person name="Pearson M."/>
            <person name="Roberts A."/>
            <person name="Saif S."/>
            <person name="Shea T."/>
            <person name="Shenoy N."/>
            <person name="Sisk P."/>
            <person name="Stolte C."/>
            <person name="Sykes S."/>
            <person name="White J."/>
            <person name="Yandava C."/>
            <person name="Burger G."/>
            <person name="Gray M.W."/>
            <person name="Holland P.W.H."/>
            <person name="King N."/>
            <person name="Lang F.B.F."/>
            <person name="Roger A.J."/>
            <person name="Ruiz-Trillo I."/>
            <person name="Haas B."/>
            <person name="Nusbaum C."/>
            <person name="Birren B."/>
        </authorList>
    </citation>
    <scope>NUCLEOTIDE SEQUENCE [LARGE SCALE GENOMIC DNA]</scope>
    <source>
        <strain evidence="1 2">JP610</strain>
    </source>
</reference>
<protein>
    <submittedName>
        <fullName evidence="1">Uncharacterized protein</fullName>
    </submittedName>
</protein>
<dbReference type="GeneID" id="25906341"/>
<evidence type="ECO:0000313" key="1">
    <source>
        <dbReference type="EMBL" id="KNC81864.1"/>
    </source>
</evidence>
<proteinExistence type="predicted"/>
<keyword evidence="2" id="KW-1185">Reference proteome</keyword>
<dbReference type="EMBL" id="KQ241986">
    <property type="protein sequence ID" value="KNC81864.1"/>
    <property type="molecule type" value="Genomic_DNA"/>
</dbReference>
<accession>A0A0L0FZ06</accession>